<evidence type="ECO:0000256" key="4">
    <source>
        <dbReference type="ARBA" id="ARBA00022833"/>
    </source>
</evidence>
<dbReference type="GO" id="GO:0005634">
    <property type="term" value="C:nucleus"/>
    <property type="evidence" value="ECO:0007669"/>
    <property type="project" value="InterPro"/>
</dbReference>
<dbReference type="GO" id="GO:0000981">
    <property type="term" value="F:DNA-binding transcription factor activity, RNA polymerase II-specific"/>
    <property type="evidence" value="ECO:0007669"/>
    <property type="project" value="TreeGrafter"/>
</dbReference>
<dbReference type="InterPro" id="IPR013087">
    <property type="entry name" value="Znf_C2H2_type"/>
</dbReference>
<reference evidence="11" key="1">
    <citation type="submission" date="2015-09" db="EMBL/GenBank/DDBJ databases">
        <title>De novo assembly of Pectinophora gossypiella (Pink Bollworm) gut transcriptome.</title>
        <authorList>
            <person name="Tassone E.E."/>
        </authorList>
    </citation>
    <scope>NUCLEOTIDE SEQUENCE</scope>
</reference>
<evidence type="ECO:0000313" key="10">
    <source>
        <dbReference type="EMBL" id="JAT81826.1"/>
    </source>
</evidence>
<feature type="binding site" evidence="6">
    <location>
        <position position="24"/>
    </location>
    <ligand>
        <name>Zn(2+)</name>
        <dbReference type="ChEBI" id="CHEBI:29105"/>
    </ligand>
</feature>
<evidence type="ECO:0000313" key="11">
    <source>
        <dbReference type="EMBL" id="JAT88663.1"/>
    </source>
</evidence>
<feature type="domain" description="C2H2-type" evidence="8">
    <location>
        <begin position="355"/>
        <end position="382"/>
    </location>
</feature>
<keyword evidence="4 6" id="KW-0862">Zinc</keyword>
<dbReference type="PANTHER" id="PTHR24379">
    <property type="entry name" value="KRAB AND ZINC FINGER DOMAIN-CONTAINING"/>
    <property type="match status" value="1"/>
</dbReference>
<feature type="binding site" evidence="6">
    <location>
        <position position="27"/>
    </location>
    <ligand>
        <name>Zn(2+)</name>
        <dbReference type="ChEBI" id="CHEBI:29105"/>
    </ligand>
</feature>
<feature type="binding site" evidence="6">
    <location>
        <position position="75"/>
    </location>
    <ligand>
        <name>Zn(2+)</name>
        <dbReference type="ChEBI" id="CHEBI:29105"/>
    </ligand>
</feature>
<organism evidence="11">
    <name type="scientific">Pectinophora gossypiella</name>
    <name type="common">Cotton pink bollworm</name>
    <name type="synonym">Depressaria gossypiella</name>
    <dbReference type="NCBI Taxonomy" id="13191"/>
    <lineage>
        <taxon>Eukaryota</taxon>
        <taxon>Metazoa</taxon>
        <taxon>Ecdysozoa</taxon>
        <taxon>Arthropoda</taxon>
        <taxon>Hexapoda</taxon>
        <taxon>Insecta</taxon>
        <taxon>Pterygota</taxon>
        <taxon>Neoptera</taxon>
        <taxon>Endopterygota</taxon>
        <taxon>Lepidoptera</taxon>
        <taxon>Glossata</taxon>
        <taxon>Ditrysia</taxon>
        <taxon>Gelechioidea</taxon>
        <taxon>Gelechiidae</taxon>
        <taxon>Apatetrinae</taxon>
        <taxon>Pectinophora</taxon>
    </lineage>
</organism>
<dbReference type="Pfam" id="PF12874">
    <property type="entry name" value="zf-met"/>
    <property type="match status" value="2"/>
</dbReference>
<dbReference type="PROSITE" id="PS00028">
    <property type="entry name" value="ZINC_FINGER_C2H2_1"/>
    <property type="match status" value="8"/>
</dbReference>
<dbReference type="AlphaFoldDB" id="A0A1E1WNQ2"/>
<dbReference type="PROSITE" id="PS51915">
    <property type="entry name" value="ZAD"/>
    <property type="match status" value="1"/>
</dbReference>
<dbReference type="OrthoDB" id="6102613at2759"/>
<feature type="domain" description="ZAD" evidence="9">
    <location>
        <begin position="22"/>
        <end position="99"/>
    </location>
</feature>
<sequence length="543" mass="63764">MANSVNVKNVVKHLVNGTFEENLCRVCLLPLGEFCENIFTKISKHDDDYCVADALETVCQIKFSGSDRYNVCYDCFVMASTAYRFFLLTKRSNEILNYYVKELERNIYSVEVPENPLDDNNLCIPLTECVPMVQNFNFDIEDLKHYKVSFDEEDSNIQPIVLQEQNEKPLSETILVKEDLSNVDDAKIVVVIEEDGKKTFYKLQDGTTELFSDKMKHSEMTSVNSVSKVRRKRDPMTFRKCSQCPVQYRFLGKLKMHMKTEHNMDLFVCKVCKAIMEDEQEFNRHLKSHMDVHRCNICDTVFKKRDTIIAHLKWHEEMKNMSKLDGAHVCELCGYILPNEDQLKEHYDKKHDKKYTCFYCGKMYKGELSFEMHIKKHEMHKKSDKKRKNPEQGKEQKEPEDKNSKKRTMCPTCGGKFVDERSLMWHSMLHTNERPYSCDVCGRGFVSLNRRNQHMLCAHTMPTKRCPLCSALFHLRSMVNTHIKKVHLKAHKRRNRTSKHQNVCWRTEAVPIQELSVSIQNEILEMQTGDKTQDQIDWTQKIV</sequence>
<evidence type="ECO:0000259" key="8">
    <source>
        <dbReference type="PROSITE" id="PS50157"/>
    </source>
</evidence>
<evidence type="ECO:0000256" key="2">
    <source>
        <dbReference type="ARBA" id="ARBA00022737"/>
    </source>
</evidence>
<feature type="compositionally biased region" description="Basic and acidic residues" evidence="7">
    <location>
        <begin position="389"/>
        <end position="403"/>
    </location>
</feature>
<dbReference type="InterPro" id="IPR012934">
    <property type="entry name" value="Znf_AD"/>
</dbReference>
<dbReference type="Pfam" id="PF00096">
    <property type="entry name" value="zf-C2H2"/>
    <property type="match status" value="1"/>
</dbReference>
<evidence type="ECO:0000256" key="1">
    <source>
        <dbReference type="ARBA" id="ARBA00022723"/>
    </source>
</evidence>
<evidence type="ECO:0000256" key="3">
    <source>
        <dbReference type="ARBA" id="ARBA00022771"/>
    </source>
</evidence>
<feature type="domain" description="C2H2-type" evidence="8">
    <location>
        <begin position="293"/>
        <end position="320"/>
    </location>
</feature>
<feature type="domain" description="C2H2-type" evidence="8">
    <location>
        <begin position="436"/>
        <end position="464"/>
    </location>
</feature>
<evidence type="ECO:0000259" key="9">
    <source>
        <dbReference type="PROSITE" id="PS51915"/>
    </source>
</evidence>
<name>A0A1E1WNQ2_PECGO</name>
<evidence type="ECO:0008006" key="12">
    <source>
        <dbReference type="Google" id="ProtNLM"/>
    </source>
</evidence>
<dbReference type="PANTHER" id="PTHR24379:SF127">
    <property type="entry name" value="BLOODY FINGERS-RELATED"/>
    <property type="match status" value="1"/>
</dbReference>
<protein>
    <recommendedName>
        <fullName evidence="12">Protein krueppel</fullName>
    </recommendedName>
</protein>
<dbReference type="GO" id="GO:0008270">
    <property type="term" value="F:zinc ion binding"/>
    <property type="evidence" value="ECO:0007669"/>
    <property type="project" value="UniProtKB-UniRule"/>
</dbReference>
<feature type="domain" description="C2H2-type" evidence="8">
    <location>
        <begin position="408"/>
        <end position="435"/>
    </location>
</feature>
<evidence type="ECO:0000256" key="7">
    <source>
        <dbReference type="SAM" id="MobiDB-lite"/>
    </source>
</evidence>
<accession>A0A1E1WNQ2</accession>
<dbReference type="SMART" id="SM00355">
    <property type="entry name" value="ZnF_C2H2"/>
    <property type="match status" value="8"/>
</dbReference>
<proteinExistence type="predicted"/>
<feature type="binding site" evidence="6">
    <location>
        <position position="72"/>
    </location>
    <ligand>
        <name>Zn(2+)</name>
        <dbReference type="ChEBI" id="CHEBI:29105"/>
    </ligand>
</feature>
<feature type="region of interest" description="Disordered" evidence="7">
    <location>
        <begin position="378"/>
        <end position="409"/>
    </location>
</feature>
<dbReference type="InterPro" id="IPR036236">
    <property type="entry name" value="Znf_C2H2_sf"/>
</dbReference>
<keyword evidence="3 5" id="KW-0863">Zinc-finger</keyword>
<dbReference type="SMART" id="SM00868">
    <property type="entry name" value="zf-AD"/>
    <property type="match status" value="1"/>
</dbReference>
<dbReference type="GO" id="GO:0000977">
    <property type="term" value="F:RNA polymerase II transcription regulatory region sequence-specific DNA binding"/>
    <property type="evidence" value="ECO:0007669"/>
    <property type="project" value="TreeGrafter"/>
</dbReference>
<evidence type="ECO:0000256" key="6">
    <source>
        <dbReference type="PROSITE-ProRule" id="PRU01263"/>
    </source>
</evidence>
<dbReference type="SUPFAM" id="SSF57667">
    <property type="entry name" value="beta-beta-alpha zinc fingers"/>
    <property type="match status" value="2"/>
</dbReference>
<dbReference type="Gene3D" id="3.30.160.60">
    <property type="entry name" value="Classic Zinc Finger"/>
    <property type="match status" value="4"/>
</dbReference>
<keyword evidence="2" id="KW-0677">Repeat</keyword>
<dbReference type="EMBL" id="GDQN01002391">
    <property type="protein sequence ID" value="JAT88663.1"/>
    <property type="molecule type" value="Transcribed_RNA"/>
</dbReference>
<gene>
    <name evidence="11" type="ORF">g.5487</name>
    <name evidence="10" type="ORF">g.5488</name>
</gene>
<dbReference type="PROSITE" id="PS50157">
    <property type="entry name" value="ZINC_FINGER_C2H2_2"/>
    <property type="match status" value="4"/>
</dbReference>
<dbReference type="EMBL" id="GDQN01009228">
    <property type="protein sequence ID" value="JAT81826.1"/>
    <property type="molecule type" value="Transcribed_RNA"/>
</dbReference>
<feature type="compositionally biased region" description="Basic residues" evidence="7">
    <location>
        <begin position="378"/>
        <end position="388"/>
    </location>
</feature>
<keyword evidence="1 6" id="KW-0479">Metal-binding</keyword>
<evidence type="ECO:0000256" key="5">
    <source>
        <dbReference type="PROSITE-ProRule" id="PRU00042"/>
    </source>
</evidence>